<evidence type="ECO:0000313" key="4">
    <source>
        <dbReference type="Proteomes" id="UP000245624"/>
    </source>
</evidence>
<accession>A0A317KZD4</accession>
<dbReference type="OrthoDB" id="2135402at2"/>
<gene>
    <name evidence="3" type="ORF">DLJ74_10205</name>
</gene>
<protein>
    <recommendedName>
        <fullName evidence="2">YrhK domain-containing protein</fullName>
    </recommendedName>
</protein>
<dbReference type="Proteomes" id="UP000245624">
    <property type="component" value="Unassembled WGS sequence"/>
</dbReference>
<keyword evidence="1" id="KW-0472">Membrane</keyword>
<dbReference type="RefSeq" id="WP_109984376.1">
    <property type="nucleotide sequence ID" value="NZ_QGTD01000008.1"/>
</dbReference>
<sequence>MRIPKIKNYTNGDTKDISIAGQSLEIYFKEKYASLQLLGDILVGIFFVSGSILNFFQSVSLYGNILYLLGSISLTIRPLLKITKRIWIYKQNPN</sequence>
<evidence type="ECO:0000259" key="2">
    <source>
        <dbReference type="Pfam" id="PF14145"/>
    </source>
</evidence>
<dbReference type="EMBL" id="QGTD01000008">
    <property type="protein sequence ID" value="PWU68785.1"/>
    <property type="molecule type" value="Genomic_DNA"/>
</dbReference>
<comment type="caution">
    <text evidence="3">The sequence shown here is derived from an EMBL/GenBank/DDBJ whole genome shotgun (WGS) entry which is preliminary data.</text>
</comment>
<feature type="domain" description="YrhK" evidence="2">
    <location>
        <begin position="32"/>
        <end position="85"/>
    </location>
</feature>
<evidence type="ECO:0000256" key="1">
    <source>
        <dbReference type="SAM" id="Phobius"/>
    </source>
</evidence>
<dbReference type="Pfam" id="PF14145">
    <property type="entry name" value="YrhK"/>
    <property type="match status" value="1"/>
</dbReference>
<dbReference type="AlphaFoldDB" id="A0A317KZD4"/>
<proteinExistence type="predicted"/>
<keyword evidence="4" id="KW-1185">Reference proteome</keyword>
<name>A0A317KZD4_9BACI</name>
<organism evidence="3 4">
    <name type="scientific">Gracilibacillus dipsosauri</name>
    <dbReference type="NCBI Taxonomy" id="178340"/>
    <lineage>
        <taxon>Bacteria</taxon>
        <taxon>Bacillati</taxon>
        <taxon>Bacillota</taxon>
        <taxon>Bacilli</taxon>
        <taxon>Bacillales</taxon>
        <taxon>Bacillaceae</taxon>
        <taxon>Gracilibacillus</taxon>
    </lineage>
</organism>
<keyword evidence="1" id="KW-1133">Transmembrane helix</keyword>
<evidence type="ECO:0000313" key="3">
    <source>
        <dbReference type="EMBL" id="PWU68785.1"/>
    </source>
</evidence>
<dbReference type="InterPro" id="IPR025424">
    <property type="entry name" value="YrhK_domain"/>
</dbReference>
<feature type="transmembrane region" description="Helical" evidence="1">
    <location>
        <begin position="62"/>
        <end position="80"/>
    </location>
</feature>
<keyword evidence="1" id="KW-0812">Transmembrane</keyword>
<reference evidence="3 4" key="1">
    <citation type="submission" date="2018-05" db="EMBL/GenBank/DDBJ databases">
        <title>Genomic analysis of Gracilibacillus dipsosauri DD1 reveals novel features of a salt-tolerant amylase.</title>
        <authorList>
            <person name="Deutch C.E."/>
            <person name="Yang S."/>
        </authorList>
    </citation>
    <scope>NUCLEOTIDE SEQUENCE [LARGE SCALE GENOMIC DNA]</scope>
    <source>
        <strain evidence="3 4">DD1</strain>
    </source>
</reference>
<feature type="transmembrane region" description="Helical" evidence="1">
    <location>
        <begin position="37"/>
        <end position="56"/>
    </location>
</feature>